<sequence>MVTKSNVSQPNLANWCRGEGLEQAHAVLVIGVPEEEDLSTVEETLEQVKTLGKVSVTNSSR</sequence>
<dbReference type="Proteomes" id="UP000694548">
    <property type="component" value="Chromosome sgr18"/>
</dbReference>
<reference evidence="2" key="2">
    <citation type="submission" date="2025-08" db="UniProtKB">
        <authorList>
            <consortium name="Ensembl"/>
        </authorList>
    </citation>
    <scope>IDENTIFICATION</scope>
</reference>
<name>A0A8C6M1Z6_NOTFU</name>
<reference evidence="2" key="1">
    <citation type="submission" date="2014-08" db="EMBL/GenBank/DDBJ databases">
        <authorList>
            <person name="Senf B."/>
            <person name="Petzold A."/>
            <person name="Downie B.R."/>
            <person name="Koch P."/>
            <person name="Platzer M."/>
        </authorList>
    </citation>
    <scope>NUCLEOTIDE SEQUENCE [LARGE SCALE GENOMIC DNA]</scope>
    <source>
        <strain evidence="2">GRZ</strain>
    </source>
</reference>
<dbReference type="Pfam" id="PF20846">
    <property type="entry name" value="PNMA_N"/>
    <property type="match status" value="1"/>
</dbReference>
<organism evidence="2 3">
    <name type="scientific">Nothobranchius furzeri</name>
    <name type="common">Turquoise killifish</name>
    <dbReference type="NCBI Taxonomy" id="105023"/>
    <lineage>
        <taxon>Eukaryota</taxon>
        <taxon>Metazoa</taxon>
        <taxon>Chordata</taxon>
        <taxon>Craniata</taxon>
        <taxon>Vertebrata</taxon>
        <taxon>Euteleostomi</taxon>
        <taxon>Actinopterygii</taxon>
        <taxon>Neopterygii</taxon>
        <taxon>Teleostei</taxon>
        <taxon>Neoteleostei</taxon>
        <taxon>Acanthomorphata</taxon>
        <taxon>Ovalentaria</taxon>
        <taxon>Atherinomorphae</taxon>
        <taxon>Cyprinodontiformes</taxon>
        <taxon>Nothobranchiidae</taxon>
        <taxon>Nothobranchius</taxon>
    </lineage>
</organism>
<dbReference type="GeneTree" id="ENSGT00990000205106"/>
<feature type="domain" description="Paraneoplastic antigen Ma-like N-terminal" evidence="1">
    <location>
        <begin position="12"/>
        <end position="57"/>
    </location>
</feature>
<evidence type="ECO:0000313" key="3">
    <source>
        <dbReference type="Proteomes" id="UP000694548"/>
    </source>
</evidence>
<accession>A0A8C6M1Z6</accession>
<dbReference type="InterPro" id="IPR048271">
    <property type="entry name" value="PNMA_N"/>
</dbReference>
<protein>
    <recommendedName>
        <fullName evidence="1">Paraneoplastic antigen Ma-like N-terminal domain-containing protein</fullName>
    </recommendedName>
</protein>
<dbReference type="AlphaFoldDB" id="A0A8C6M1Z6"/>
<evidence type="ECO:0000313" key="2">
    <source>
        <dbReference type="Ensembl" id="ENSNFUP00015027764.1"/>
    </source>
</evidence>
<evidence type="ECO:0000259" key="1">
    <source>
        <dbReference type="Pfam" id="PF20846"/>
    </source>
</evidence>
<keyword evidence="3" id="KW-1185">Reference proteome</keyword>
<dbReference type="Ensembl" id="ENSNFUT00015029002.1">
    <property type="protein sequence ID" value="ENSNFUP00015027764.1"/>
    <property type="gene ID" value="ENSNFUG00015013425.1"/>
</dbReference>
<proteinExistence type="predicted"/>
<reference evidence="2" key="3">
    <citation type="submission" date="2025-09" db="UniProtKB">
        <authorList>
            <consortium name="Ensembl"/>
        </authorList>
    </citation>
    <scope>IDENTIFICATION</scope>
</reference>